<dbReference type="Pfam" id="PF10732">
    <property type="entry name" value="DUF2524"/>
    <property type="match status" value="1"/>
</dbReference>
<dbReference type="AlphaFoldDB" id="A0A3S0IR15"/>
<protein>
    <submittedName>
        <fullName evidence="2">DUF2524 family protein</fullName>
    </submittedName>
</protein>
<evidence type="ECO:0000256" key="1">
    <source>
        <dbReference type="SAM" id="Coils"/>
    </source>
</evidence>
<feature type="coiled-coil region" evidence="1">
    <location>
        <begin position="4"/>
        <end position="31"/>
    </location>
</feature>
<comment type="caution">
    <text evidence="2">The sequence shown here is derived from an EMBL/GenBank/DDBJ whole genome shotgun (WGS) entry which is preliminary data.</text>
</comment>
<dbReference type="EMBL" id="RXNT01000012">
    <property type="protein sequence ID" value="RTR29533.1"/>
    <property type="molecule type" value="Genomic_DNA"/>
</dbReference>
<evidence type="ECO:0000313" key="2">
    <source>
        <dbReference type="EMBL" id="RTR29533.1"/>
    </source>
</evidence>
<sequence length="87" mass="10364">MATRQSVENLLQQCEDAIRNAHEQYQEHTRQENYNEGEFTEAMQQVETAYNDLAKMAHSANGQQREQLHRMRLQLQQVQNNMILHEH</sequence>
<proteinExistence type="predicted"/>
<name>A0A3S0IR15_9BACI</name>
<keyword evidence="1" id="KW-0175">Coiled coil</keyword>
<dbReference type="RefSeq" id="WP_126409504.1">
    <property type="nucleotide sequence ID" value="NZ_RXNT01000012.1"/>
</dbReference>
<dbReference type="InterPro" id="IPR019668">
    <property type="entry name" value="Uncharacterised_YtzC"/>
</dbReference>
<accession>A0A3S0IR15</accession>
<evidence type="ECO:0000313" key="3">
    <source>
        <dbReference type="Proteomes" id="UP000271374"/>
    </source>
</evidence>
<reference evidence="2 3" key="1">
    <citation type="submission" date="2018-12" db="EMBL/GenBank/DDBJ databases">
        <title>Bacillus yapensis draft genome sequence.</title>
        <authorList>
            <person name="Yu L."/>
            <person name="Xu X."/>
            <person name="Tang X."/>
        </authorList>
    </citation>
    <scope>NUCLEOTIDE SEQUENCE [LARGE SCALE GENOMIC DNA]</scope>
    <source>
        <strain evidence="2 3">XXST-01</strain>
    </source>
</reference>
<dbReference type="OrthoDB" id="2970872at2"/>
<gene>
    <name evidence="2" type="ORF">EKG37_14660</name>
</gene>
<dbReference type="Proteomes" id="UP000271374">
    <property type="component" value="Unassembled WGS sequence"/>
</dbReference>
<organism evidence="2 3">
    <name type="scientific">Bacillus yapensis</name>
    <dbReference type="NCBI Taxonomy" id="2492960"/>
    <lineage>
        <taxon>Bacteria</taxon>
        <taxon>Bacillati</taxon>
        <taxon>Bacillota</taxon>
        <taxon>Bacilli</taxon>
        <taxon>Bacillales</taxon>
        <taxon>Bacillaceae</taxon>
        <taxon>Bacillus</taxon>
    </lineage>
</organism>
<keyword evidence="3" id="KW-1185">Reference proteome</keyword>